<dbReference type="Pfam" id="PF14223">
    <property type="entry name" value="Retrotran_gag_2"/>
    <property type="match status" value="1"/>
</dbReference>
<name>A0A699HKB0_TANCI</name>
<organism evidence="2">
    <name type="scientific">Tanacetum cinerariifolium</name>
    <name type="common">Dalmatian daisy</name>
    <name type="synonym">Chrysanthemum cinerariifolium</name>
    <dbReference type="NCBI Taxonomy" id="118510"/>
    <lineage>
        <taxon>Eukaryota</taxon>
        <taxon>Viridiplantae</taxon>
        <taxon>Streptophyta</taxon>
        <taxon>Embryophyta</taxon>
        <taxon>Tracheophyta</taxon>
        <taxon>Spermatophyta</taxon>
        <taxon>Magnoliopsida</taxon>
        <taxon>eudicotyledons</taxon>
        <taxon>Gunneridae</taxon>
        <taxon>Pentapetalae</taxon>
        <taxon>asterids</taxon>
        <taxon>campanulids</taxon>
        <taxon>Asterales</taxon>
        <taxon>Asteraceae</taxon>
        <taxon>Asteroideae</taxon>
        <taxon>Anthemideae</taxon>
        <taxon>Anthemidinae</taxon>
        <taxon>Tanacetum</taxon>
    </lineage>
</organism>
<dbReference type="InterPro" id="IPR036397">
    <property type="entry name" value="RNaseH_sf"/>
</dbReference>
<proteinExistence type="predicted"/>
<gene>
    <name evidence="2" type="ORF">Tci_368721</name>
</gene>
<evidence type="ECO:0000313" key="2">
    <source>
        <dbReference type="EMBL" id="GEX96746.1"/>
    </source>
</evidence>
<reference evidence="2" key="1">
    <citation type="journal article" date="2019" name="Sci. Rep.">
        <title>Draft genome of Tanacetum cinerariifolium, the natural source of mosquito coil.</title>
        <authorList>
            <person name="Yamashiro T."/>
            <person name="Shiraishi A."/>
            <person name="Satake H."/>
            <person name="Nakayama K."/>
        </authorList>
    </citation>
    <scope>NUCLEOTIDE SEQUENCE</scope>
</reference>
<comment type="caution">
    <text evidence="2">The sequence shown here is derived from an EMBL/GenBank/DDBJ whole genome shotgun (WGS) entry which is preliminary data.</text>
</comment>
<dbReference type="GO" id="GO:0003676">
    <property type="term" value="F:nucleic acid binding"/>
    <property type="evidence" value="ECO:0007669"/>
    <property type="project" value="InterPro"/>
</dbReference>
<feature type="non-terminal residue" evidence="2">
    <location>
        <position position="1"/>
    </location>
</feature>
<dbReference type="Gene3D" id="3.30.420.10">
    <property type="entry name" value="Ribonuclease H-like superfamily/Ribonuclease H"/>
    <property type="match status" value="1"/>
</dbReference>
<dbReference type="SUPFAM" id="SSF53098">
    <property type="entry name" value="Ribonuclease H-like"/>
    <property type="match status" value="1"/>
</dbReference>
<sequence length="541" mass="61437">RPFFLRLLGNAFSWFKGIVEEEECAYLVGNLAAIYTAISDKDQALLLLTSLPSSYDNFVETLLYGQDTLKLEGVLATLNSKELQKMMKAKGDGGEGLYVRGRSGQRGFIRNEDQVYGFRADRYDNVDVMMAMSVEELMDWIMDLEGSYHMTYKRDYLFDFEEYDDGNILLGDGRECRIQGTEKEVFTVKMQLGKFKVIRGSLVVLSGTRRANYVYTLDGQAVTKKTLKGRKHLGEYQTGWKIKTCNVLDFCNQRSTQQCMKSEVTKHLGVAVIQQHNGLVKEMNMTLLAKVRCCLIQSGLSKVWSEDTTMSTYLVNRSPSSAIRFKMHIDILGFFGWLVSIKQGMLEPVKVKCTFLGYRKSIVGNKALEIWATKGLLDKAKGNVLGMEIVRDQSGITLRVSHSTFYNEKLVQTLLEGHSIPSLKGSLLGECDVKKNGEEYGFVIPSWLVGVTFESMRIDPDQIHRTQHVLITKTSQSRQHAKGMLDKAKGNVLGMEIVRDQSGNTLRVSQSGFTTRSWFFYKTESVTELEFFYWNNKRFIG</sequence>
<dbReference type="EMBL" id="BKCJ010142315">
    <property type="protein sequence ID" value="GEX96746.1"/>
    <property type="molecule type" value="Genomic_DNA"/>
</dbReference>
<dbReference type="InterPro" id="IPR012337">
    <property type="entry name" value="RNaseH-like_sf"/>
</dbReference>
<dbReference type="InterPro" id="IPR054722">
    <property type="entry name" value="PolX-like_BBD"/>
</dbReference>
<accession>A0A699HKB0</accession>
<dbReference type="Pfam" id="PF22936">
    <property type="entry name" value="Pol_BBD"/>
    <property type="match status" value="1"/>
</dbReference>
<feature type="domain" description="Retrovirus-related Pol polyprotein from transposon TNT 1-94-like beta-barrel" evidence="1">
    <location>
        <begin position="140"/>
        <end position="189"/>
    </location>
</feature>
<protein>
    <recommendedName>
        <fullName evidence="1">Retrovirus-related Pol polyprotein from transposon TNT 1-94-like beta-barrel domain-containing protein</fullName>
    </recommendedName>
</protein>
<evidence type="ECO:0000259" key="1">
    <source>
        <dbReference type="Pfam" id="PF22936"/>
    </source>
</evidence>
<dbReference type="AlphaFoldDB" id="A0A699HKB0"/>